<dbReference type="STRING" id="155974.SAMN04487818_11239"/>
<dbReference type="GO" id="GO:0005829">
    <property type="term" value="C:cytosol"/>
    <property type="evidence" value="ECO:0007669"/>
    <property type="project" value="TreeGrafter"/>
</dbReference>
<feature type="domain" description="Luciferase-like" evidence="1">
    <location>
        <begin position="189"/>
        <end position="346"/>
    </location>
</feature>
<protein>
    <submittedName>
        <fullName evidence="2">Luciferase family oxidoreductase, group 1</fullName>
    </submittedName>
</protein>
<dbReference type="PANTHER" id="PTHR30137">
    <property type="entry name" value="LUCIFERASE-LIKE MONOOXYGENASE"/>
    <property type="match status" value="1"/>
</dbReference>
<dbReference type="GO" id="GO:0016705">
    <property type="term" value="F:oxidoreductase activity, acting on paired donors, with incorporation or reduction of molecular oxygen"/>
    <property type="evidence" value="ECO:0007669"/>
    <property type="project" value="InterPro"/>
</dbReference>
<dbReference type="AlphaFoldDB" id="A0A1H9WZC4"/>
<dbReference type="PANTHER" id="PTHR30137:SF6">
    <property type="entry name" value="LUCIFERASE-LIKE MONOOXYGENASE"/>
    <property type="match status" value="1"/>
</dbReference>
<dbReference type="InterPro" id="IPR011251">
    <property type="entry name" value="Luciferase-like_dom"/>
</dbReference>
<dbReference type="InterPro" id="IPR050766">
    <property type="entry name" value="Bact_Lucif_Oxidored"/>
</dbReference>
<gene>
    <name evidence="2" type="ORF">SAMN04487818_11239</name>
</gene>
<evidence type="ECO:0000313" key="3">
    <source>
        <dbReference type="Proteomes" id="UP000199051"/>
    </source>
</evidence>
<dbReference type="Gene3D" id="3.20.20.30">
    <property type="entry name" value="Luciferase-like domain"/>
    <property type="match status" value="1"/>
</dbReference>
<evidence type="ECO:0000259" key="1">
    <source>
        <dbReference type="Pfam" id="PF00296"/>
    </source>
</evidence>
<dbReference type="Pfam" id="PF00296">
    <property type="entry name" value="Bac_luciferase"/>
    <property type="match status" value="2"/>
</dbReference>
<keyword evidence="3" id="KW-1185">Reference proteome</keyword>
<evidence type="ECO:0000313" key="2">
    <source>
        <dbReference type="EMBL" id="SES39194.1"/>
    </source>
</evidence>
<proteinExistence type="predicted"/>
<dbReference type="SUPFAM" id="SSF51679">
    <property type="entry name" value="Bacterial luciferase-like"/>
    <property type="match status" value="1"/>
</dbReference>
<feature type="domain" description="Luciferase-like" evidence="1">
    <location>
        <begin position="7"/>
        <end position="111"/>
    </location>
</feature>
<dbReference type="EMBL" id="FOGI01000012">
    <property type="protein sequence ID" value="SES39194.1"/>
    <property type="molecule type" value="Genomic_DNA"/>
</dbReference>
<dbReference type="InterPro" id="IPR036661">
    <property type="entry name" value="Luciferase-like_sf"/>
</dbReference>
<organism evidence="2 3">
    <name type="scientific">Actinokineospora terrae</name>
    <dbReference type="NCBI Taxonomy" id="155974"/>
    <lineage>
        <taxon>Bacteria</taxon>
        <taxon>Bacillati</taxon>
        <taxon>Actinomycetota</taxon>
        <taxon>Actinomycetes</taxon>
        <taxon>Pseudonocardiales</taxon>
        <taxon>Pseudonocardiaceae</taxon>
        <taxon>Actinokineospora</taxon>
    </lineage>
</organism>
<sequence length="375" mass="39912">MSVPLSILDLAPVASGRGPAAALRETVELAQRAEQFGYRRFWVAEHHFASGVASSSPAVLSAIIAGATSTIRVGSGAVLLGYYTPVSVAEQFGTVALAHPGRVDLGLGRSGLVRAKDLAKLFGSTTAPQVPSRNVDGLVIPGRPKGALDRPEVQRRFEASHRLLGAREDEVDYGVQVRQILAFLTTGHTDDDGHLFQAPSAQGTDTQLWVLGSSAGPSAKAAGELGLPFTANYHVSPSSVLEAVEAYRAAFVPSEAFPEPYVMVSADVVVAEDTATARELARPYGQWVLSIRSGEGAIPFPTAEEAAAFEWTDQLRSLVADRVETQFVGTSGEVAEKLDTLRRVTGADELMVTTITHGHAARIRSFELLAKEWIN</sequence>
<dbReference type="Proteomes" id="UP000199051">
    <property type="component" value="Unassembled WGS sequence"/>
</dbReference>
<name>A0A1H9WZC4_9PSEU</name>
<accession>A0A1H9WZC4</accession>
<reference evidence="3" key="1">
    <citation type="submission" date="2016-10" db="EMBL/GenBank/DDBJ databases">
        <authorList>
            <person name="Varghese N."/>
            <person name="Submissions S."/>
        </authorList>
    </citation>
    <scope>NUCLEOTIDE SEQUENCE [LARGE SCALE GENOMIC DNA]</scope>
    <source>
        <strain evidence="3">DSM 44260</strain>
    </source>
</reference>